<gene>
    <name evidence="1" type="ORF">GCM10022240_27030</name>
</gene>
<dbReference type="RefSeq" id="WP_344784509.1">
    <property type="nucleotide sequence ID" value="NZ_BAABAF010000009.1"/>
</dbReference>
<protein>
    <recommendedName>
        <fullName evidence="3">Transport and Golgi organization protein 2</fullName>
    </recommendedName>
</protein>
<sequence length="281" mass="29502">MCTVILRVPDHAGEPMRILAVRDEDPNRPWQPLGAWWPEAHPGVVGVRDVRAGGAWLAADAATRRLAVLLNRHSPPVPEGVAPISRGAIVLDAVAGDAPEPTHAVLGFNLVDAGPDGVRVITWDGLTRSEVAVPPGTHMIAHDDLDDPRTARITAWHDAFAAASTTDDAAASASPAMQAGEVADPDRALADTVPPASGAIASGGPAWAHPWLEVLARSAELGATDDRAIIRDNRPLGYPTQSLLLCVASIGTDGVEVEYGQLDLPGHWNPVHLVPPRGLDI</sequence>
<dbReference type="InterPro" id="IPR008551">
    <property type="entry name" value="TANGO2"/>
</dbReference>
<evidence type="ECO:0008006" key="3">
    <source>
        <dbReference type="Google" id="ProtNLM"/>
    </source>
</evidence>
<organism evidence="1 2">
    <name type="scientific">Microbacterium kribbense</name>
    <dbReference type="NCBI Taxonomy" id="433645"/>
    <lineage>
        <taxon>Bacteria</taxon>
        <taxon>Bacillati</taxon>
        <taxon>Actinomycetota</taxon>
        <taxon>Actinomycetes</taxon>
        <taxon>Micrococcales</taxon>
        <taxon>Microbacteriaceae</taxon>
        <taxon>Microbacterium</taxon>
    </lineage>
</organism>
<evidence type="ECO:0000313" key="1">
    <source>
        <dbReference type="EMBL" id="GAA3773739.1"/>
    </source>
</evidence>
<accession>A0ABP7GTX2</accession>
<dbReference type="Pfam" id="PF05742">
    <property type="entry name" value="TANGO2"/>
    <property type="match status" value="1"/>
</dbReference>
<proteinExistence type="predicted"/>
<comment type="caution">
    <text evidence="1">The sequence shown here is derived from an EMBL/GenBank/DDBJ whole genome shotgun (WGS) entry which is preliminary data.</text>
</comment>
<evidence type="ECO:0000313" key="2">
    <source>
        <dbReference type="Proteomes" id="UP001500540"/>
    </source>
</evidence>
<dbReference type="EMBL" id="BAABAF010000009">
    <property type="protein sequence ID" value="GAA3773739.1"/>
    <property type="molecule type" value="Genomic_DNA"/>
</dbReference>
<name>A0ABP7GTX2_9MICO</name>
<reference evidence="2" key="1">
    <citation type="journal article" date="2019" name="Int. J. Syst. Evol. Microbiol.">
        <title>The Global Catalogue of Microorganisms (GCM) 10K type strain sequencing project: providing services to taxonomists for standard genome sequencing and annotation.</title>
        <authorList>
            <consortium name="The Broad Institute Genomics Platform"/>
            <consortium name="The Broad Institute Genome Sequencing Center for Infectious Disease"/>
            <person name="Wu L."/>
            <person name="Ma J."/>
        </authorList>
    </citation>
    <scope>NUCLEOTIDE SEQUENCE [LARGE SCALE GENOMIC DNA]</scope>
    <source>
        <strain evidence="2">JCM 16950</strain>
    </source>
</reference>
<keyword evidence="2" id="KW-1185">Reference proteome</keyword>
<dbReference type="Proteomes" id="UP001500540">
    <property type="component" value="Unassembled WGS sequence"/>
</dbReference>